<evidence type="ECO:0000313" key="2">
    <source>
        <dbReference type="EMBL" id="KAF7293410.1"/>
    </source>
</evidence>
<dbReference type="RefSeq" id="XP_037215573.1">
    <property type="nucleotide sequence ID" value="XM_037367741.1"/>
</dbReference>
<name>A0A8H6S8U9_9AGAR</name>
<keyword evidence="3" id="KW-1185">Reference proteome</keyword>
<dbReference type="EMBL" id="JACAZF010000010">
    <property type="protein sequence ID" value="KAF7293410.1"/>
    <property type="molecule type" value="Genomic_DNA"/>
</dbReference>
<comment type="caution">
    <text evidence="2">The sequence shown here is derived from an EMBL/GenBank/DDBJ whole genome shotgun (WGS) entry which is preliminary data.</text>
</comment>
<dbReference type="GeneID" id="59350257"/>
<accession>A0A8H6S8U9</accession>
<feature type="region of interest" description="Disordered" evidence="1">
    <location>
        <begin position="99"/>
        <end position="126"/>
    </location>
</feature>
<proteinExistence type="predicted"/>
<organism evidence="2 3">
    <name type="scientific">Mycena indigotica</name>
    <dbReference type="NCBI Taxonomy" id="2126181"/>
    <lineage>
        <taxon>Eukaryota</taxon>
        <taxon>Fungi</taxon>
        <taxon>Dikarya</taxon>
        <taxon>Basidiomycota</taxon>
        <taxon>Agaricomycotina</taxon>
        <taxon>Agaricomycetes</taxon>
        <taxon>Agaricomycetidae</taxon>
        <taxon>Agaricales</taxon>
        <taxon>Marasmiineae</taxon>
        <taxon>Mycenaceae</taxon>
        <taxon>Mycena</taxon>
    </lineage>
</organism>
<dbReference type="AlphaFoldDB" id="A0A8H6S8U9"/>
<gene>
    <name evidence="2" type="ORF">MIND_01118000</name>
</gene>
<protein>
    <submittedName>
        <fullName evidence="2">Uncharacterized protein</fullName>
    </submittedName>
</protein>
<evidence type="ECO:0000313" key="3">
    <source>
        <dbReference type="Proteomes" id="UP000636479"/>
    </source>
</evidence>
<evidence type="ECO:0000256" key="1">
    <source>
        <dbReference type="SAM" id="MobiDB-lite"/>
    </source>
</evidence>
<sequence length="126" mass="13956">MASIQVRVRVQQSSLDRAAIRTGMDNFIGLFHELVPRNDPRWQELRRQDLFNIDTVTGIRLGTADCHANGWIVNAEGIVQALRTRSRNIRLIGVEDSDIESVGSDSGDGADNEPQPPSETESGKSR</sequence>
<dbReference type="Proteomes" id="UP000636479">
    <property type="component" value="Unassembled WGS sequence"/>
</dbReference>
<reference evidence="2" key="1">
    <citation type="submission" date="2020-05" db="EMBL/GenBank/DDBJ databases">
        <title>Mycena genomes resolve the evolution of fungal bioluminescence.</title>
        <authorList>
            <person name="Tsai I.J."/>
        </authorList>
    </citation>
    <scope>NUCLEOTIDE SEQUENCE</scope>
    <source>
        <strain evidence="2">171206Taipei</strain>
    </source>
</reference>